<gene>
    <name evidence="2" type="ORF">ZEAMMB73_Zm00001d021188</name>
</gene>
<dbReference type="AlphaFoldDB" id="A0A1D6I8V2"/>
<protein>
    <submittedName>
        <fullName evidence="2">Flowering time control protein FPA</fullName>
    </submittedName>
</protein>
<dbReference type="ExpressionAtlas" id="A0A1D6I8V2">
    <property type="expression patterns" value="baseline and differential"/>
</dbReference>
<sequence length="60" mass="6579">MPLHVDRASQDFSSQGQQQNRGPGAAQAPEEDKSKKYQATLQLAQNLLLQLQQRGSGNQS</sequence>
<dbReference type="EMBL" id="CM007650">
    <property type="protein sequence ID" value="ONM56459.1"/>
    <property type="molecule type" value="Genomic_DNA"/>
</dbReference>
<proteinExistence type="predicted"/>
<feature type="compositionally biased region" description="Polar residues" evidence="1">
    <location>
        <begin position="10"/>
        <end position="21"/>
    </location>
</feature>
<evidence type="ECO:0000256" key="1">
    <source>
        <dbReference type="SAM" id="MobiDB-lite"/>
    </source>
</evidence>
<organism evidence="2">
    <name type="scientific">Zea mays</name>
    <name type="common">Maize</name>
    <dbReference type="NCBI Taxonomy" id="4577"/>
    <lineage>
        <taxon>Eukaryota</taxon>
        <taxon>Viridiplantae</taxon>
        <taxon>Streptophyta</taxon>
        <taxon>Embryophyta</taxon>
        <taxon>Tracheophyta</taxon>
        <taxon>Spermatophyta</taxon>
        <taxon>Magnoliopsida</taxon>
        <taxon>Liliopsida</taxon>
        <taxon>Poales</taxon>
        <taxon>Poaceae</taxon>
        <taxon>PACMAD clade</taxon>
        <taxon>Panicoideae</taxon>
        <taxon>Andropogonodae</taxon>
        <taxon>Andropogoneae</taxon>
        <taxon>Tripsacinae</taxon>
        <taxon>Zea</taxon>
    </lineage>
</organism>
<name>A0A1D6I8V2_MAIZE</name>
<accession>A0A1D6I8V2</accession>
<evidence type="ECO:0000313" key="2">
    <source>
        <dbReference type="EMBL" id="ONM56459.1"/>
    </source>
</evidence>
<feature type="region of interest" description="Disordered" evidence="1">
    <location>
        <begin position="1"/>
        <end position="38"/>
    </location>
</feature>
<reference evidence="2" key="1">
    <citation type="submission" date="2015-12" db="EMBL/GenBank/DDBJ databases">
        <title>Update maize B73 reference genome by single molecule sequencing technologies.</title>
        <authorList>
            <consortium name="Maize Genome Sequencing Project"/>
            <person name="Ware D."/>
        </authorList>
    </citation>
    <scope>NUCLEOTIDE SEQUENCE [LARGE SCALE GENOMIC DNA]</scope>
    <source>
        <tissue evidence="2">Seedling</tissue>
    </source>
</reference>